<evidence type="ECO:0000313" key="1">
    <source>
        <dbReference type="EMBL" id="NYE16602.1"/>
    </source>
</evidence>
<evidence type="ECO:0000313" key="2">
    <source>
        <dbReference type="Proteomes" id="UP000591272"/>
    </source>
</evidence>
<gene>
    <name evidence="1" type="ORF">BJ999_006898</name>
</gene>
<dbReference type="EMBL" id="JACCBT010000001">
    <property type="protein sequence ID" value="NYE16602.1"/>
    <property type="molecule type" value="Genomic_DNA"/>
</dbReference>
<keyword evidence="2" id="KW-1185">Reference proteome</keyword>
<sequence length="49" mass="5034">MSTTPGSRSTSKKIAPRARRSCSRLVTVAAVLVVGAALAAVPLRAGLER</sequence>
<protein>
    <submittedName>
        <fullName evidence="1">Uncharacterized protein</fullName>
    </submittedName>
</protein>
<organism evidence="1 2">
    <name type="scientific">Actinomadura citrea</name>
    <dbReference type="NCBI Taxonomy" id="46158"/>
    <lineage>
        <taxon>Bacteria</taxon>
        <taxon>Bacillati</taxon>
        <taxon>Actinomycetota</taxon>
        <taxon>Actinomycetes</taxon>
        <taxon>Streptosporangiales</taxon>
        <taxon>Thermomonosporaceae</taxon>
        <taxon>Actinomadura</taxon>
    </lineage>
</organism>
<comment type="caution">
    <text evidence="1">The sequence shown here is derived from an EMBL/GenBank/DDBJ whole genome shotgun (WGS) entry which is preliminary data.</text>
</comment>
<name>A0A7Y9GHK6_9ACTN</name>
<reference evidence="1 2" key="1">
    <citation type="submission" date="2020-07" db="EMBL/GenBank/DDBJ databases">
        <title>Sequencing the genomes of 1000 actinobacteria strains.</title>
        <authorList>
            <person name="Klenk H.-P."/>
        </authorList>
    </citation>
    <scope>NUCLEOTIDE SEQUENCE [LARGE SCALE GENOMIC DNA]</scope>
    <source>
        <strain evidence="1 2">DSM 43461</strain>
    </source>
</reference>
<dbReference type="AlphaFoldDB" id="A0A7Y9GHK6"/>
<accession>A0A7Y9GHK6</accession>
<dbReference type="RefSeq" id="WP_218935372.1">
    <property type="nucleotide sequence ID" value="NZ_BMRD01000002.1"/>
</dbReference>
<proteinExistence type="predicted"/>
<dbReference type="Proteomes" id="UP000591272">
    <property type="component" value="Unassembled WGS sequence"/>
</dbReference>